<keyword evidence="1" id="KW-0472">Membrane</keyword>
<dbReference type="RefSeq" id="XP_068357642.1">
    <property type="nucleotide sequence ID" value="XM_068505913.1"/>
</dbReference>
<dbReference type="VEuPathDB" id="TrichDB:TRFO_28019"/>
<keyword evidence="1" id="KW-1133">Transmembrane helix</keyword>
<dbReference type="Proteomes" id="UP000179807">
    <property type="component" value="Unassembled WGS sequence"/>
</dbReference>
<dbReference type="EMBL" id="MLAK01000791">
    <property type="protein sequence ID" value="OHT04506.1"/>
    <property type="molecule type" value="Genomic_DNA"/>
</dbReference>
<protein>
    <recommendedName>
        <fullName evidence="4">VASt domain-containing protein</fullName>
    </recommendedName>
</protein>
<dbReference type="GeneID" id="94840617"/>
<proteinExistence type="predicted"/>
<comment type="caution">
    <text evidence="2">The sequence shown here is derived from an EMBL/GenBank/DDBJ whole genome shotgun (WGS) entry which is preliminary data.</text>
</comment>
<accession>A0A1J4K0L9</accession>
<sequence>MKCNDVIKLANDENLFKLDHQFTDYFLISPFSFNIIFVTFSNDLTWLGHFHFEKKSWMREIYQFTHPNITATEYIKQHLRNSDVDRSLASSNGYDLKEWFYNRQDRCTIRYLINVKWTEPIEHIIGTSELTVNEKREFLLDSNPIQVKSTIRTNFHYISATVLHVFTNKGNGCVEDQTIEVVYSGGTLKDQIEHDFFAAIFPLFGSLQNNEANNKALAVPPQNFQAYHFMHDQLEHLKSSSQYFADVVERARIDRKPLILPSADQISRITEIVEPENFSIKNEVQQMRDEADRTLKIVGEIKRARQQTTGSSSLPAFILASCAAVIFLAVSRT</sequence>
<reference evidence="2" key="1">
    <citation type="submission" date="2016-10" db="EMBL/GenBank/DDBJ databases">
        <authorList>
            <person name="Benchimol M."/>
            <person name="Almeida L.G."/>
            <person name="Vasconcelos A.T."/>
            <person name="Perreira-Neves A."/>
            <person name="Rosa I.A."/>
            <person name="Tasca T."/>
            <person name="Bogo M.R."/>
            <person name="de Souza W."/>
        </authorList>
    </citation>
    <scope>NUCLEOTIDE SEQUENCE [LARGE SCALE GENOMIC DNA]</scope>
    <source>
        <strain evidence="2">K</strain>
    </source>
</reference>
<evidence type="ECO:0000256" key="1">
    <source>
        <dbReference type="SAM" id="Phobius"/>
    </source>
</evidence>
<name>A0A1J4K0L9_9EUKA</name>
<evidence type="ECO:0000313" key="3">
    <source>
        <dbReference type="Proteomes" id="UP000179807"/>
    </source>
</evidence>
<keyword evidence="1" id="KW-0812">Transmembrane</keyword>
<gene>
    <name evidence="2" type="ORF">TRFO_28019</name>
</gene>
<organism evidence="2 3">
    <name type="scientific">Tritrichomonas foetus</name>
    <dbReference type="NCBI Taxonomy" id="1144522"/>
    <lineage>
        <taxon>Eukaryota</taxon>
        <taxon>Metamonada</taxon>
        <taxon>Parabasalia</taxon>
        <taxon>Tritrichomonadida</taxon>
        <taxon>Tritrichomonadidae</taxon>
        <taxon>Tritrichomonas</taxon>
    </lineage>
</organism>
<evidence type="ECO:0000313" key="2">
    <source>
        <dbReference type="EMBL" id="OHT04506.1"/>
    </source>
</evidence>
<dbReference type="OrthoDB" id="10485550at2759"/>
<keyword evidence="3" id="KW-1185">Reference proteome</keyword>
<evidence type="ECO:0008006" key="4">
    <source>
        <dbReference type="Google" id="ProtNLM"/>
    </source>
</evidence>
<feature type="transmembrane region" description="Helical" evidence="1">
    <location>
        <begin position="312"/>
        <end position="330"/>
    </location>
</feature>
<dbReference type="AlphaFoldDB" id="A0A1J4K0L9"/>